<feature type="transmembrane region" description="Helical" evidence="6">
    <location>
        <begin position="754"/>
        <end position="775"/>
    </location>
</feature>
<keyword evidence="1" id="KW-0134">Cell wall</keyword>
<dbReference type="EMBL" id="LT629695">
    <property type="protein sequence ID" value="SDH75828.1"/>
    <property type="molecule type" value="Genomic_DNA"/>
</dbReference>
<keyword evidence="2" id="KW-0964">Secreted</keyword>
<evidence type="ECO:0000313" key="9">
    <source>
        <dbReference type="EMBL" id="SDH75828.1"/>
    </source>
</evidence>
<organism evidence="9 10">
    <name type="scientific">Agrococcus jejuensis</name>
    <dbReference type="NCBI Taxonomy" id="399736"/>
    <lineage>
        <taxon>Bacteria</taxon>
        <taxon>Bacillati</taxon>
        <taxon>Actinomycetota</taxon>
        <taxon>Actinomycetes</taxon>
        <taxon>Micrococcales</taxon>
        <taxon>Microbacteriaceae</taxon>
        <taxon>Agrococcus</taxon>
    </lineage>
</organism>
<accession>A0A1G8F112</accession>
<evidence type="ECO:0000313" key="10">
    <source>
        <dbReference type="Proteomes" id="UP000198822"/>
    </source>
</evidence>
<evidence type="ECO:0000256" key="2">
    <source>
        <dbReference type="ARBA" id="ARBA00022525"/>
    </source>
</evidence>
<dbReference type="InterPro" id="IPR013783">
    <property type="entry name" value="Ig-like_fold"/>
</dbReference>
<dbReference type="InterPro" id="IPR008963">
    <property type="entry name" value="Purple_acid_Pase-like_N"/>
</dbReference>
<dbReference type="GO" id="GO:0003993">
    <property type="term" value="F:acid phosphatase activity"/>
    <property type="evidence" value="ECO:0007669"/>
    <property type="project" value="InterPro"/>
</dbReference>
<dbReference type="InterPro" id="IPR015914">
    <property type="entry name" value="PAPs_N"/>
</dbReference>
<keyword evidence="6" id="KW-0472">Membrane</keyword>
<dbReference type="PANTHER" id="PTHR45867:SF3">
    <property type="entry name" value="ACID PHOSPHATASE TYPE 7"/>
    <property type="match status" value="1"/>
</dbReference>
<keyword evidence="6" id="KW-0812">Transmembrane</keyword>
<dbReference type="InterPro" id="IPR019931">
    <property type="entry name" value="LPXTG_anchor"/>
</dbReference>
<dbReference type="GO" id="GO:0046872">
    <property type="term" value="F:metal ion binding"/>
    <property type="evidence" value="ECO:0007669"/>
    <property type="project" value="InterPro"/>
</dbReference>
<dbReference type="InterPro" id="IPR006311">
    <property type="entry name" value="TAT_signal"/>
</dbReference>
<dbReference type="PANTHER" id="PTHR45867">
    <property type="entry name" value="PURPLE ACID PHOSPHATASE"/>
    <property type="match status" value="1"/>
</dbReference>
<keyword evidence="10" id="KW-1185">Reference proteome</keyword>
<evidence type="ECO:0000259" key="8">
    <source>
        <dbReference type="PROSITE" id="PS50847"/>
    </source>
</evidence>
<reference evidence="10" key="1">
    <citation type="submission" date="2016-10" db="EMBL/GenBank/DDBJ databases">
        <authorList>
            <person name="Varghese N."/>
            <person name="Submissions S."/>
        </authorList>
    </citation>
    <scope>NUCLEOTIDE SEQUENCE [LARGE SCALE GENOMIC DNA]</scope>
    <source>
        <strain evidence="10">DSM 22002</strain>
    </source>
</reference>
<dbReference type="Pfam" id="PF00149">
    <property type="entry name" value="Metallophos"/>
    <property type="match status" value="1"/>
</dbReference>
<dbReference type="InterPro" id="IPR029052">
    <property type="entry name" value="Metallo-depent_PP-like"/>
</dbReference>
<keyword evidence="6" id="KW-1133">Transmembrane helix</keyword>
<dbReference type="InterPro" id="IPR032179">
    <property type="entry name" value="Cry22Aa_Ig-like"/>
</dbReference>
<evidence type="ECO:0000256" key="4">
    <source>
        <dbReference type="ARBA" id="ARBA00023088"/>
    </source>
</evidence>
<gene>
    <name evidence="9" type="ORF">SAMN04489720_2280</name>
</gene>
<feature type="chain" id="PRO_5009243420" evidence="7">
    <location>
        <begin position="37"/>
        <end position="779"/>
    </location>
</feature>
<sequence length="779" mass="81144">MHRRPIARVLTRALALATAAAAGAAAIGVAAPAAEAAEPSLIGADTTWSYLQDDTDPAPLPADPASWTTTSYDDDAWLEGLGGFGAKRGGNGLDVDGQPYVTELERLAPGSTDNVRTYFFRTTVTVDAKTLAVADQLVGDIVFDDAAVVYVNGQEAARLNAAGVTQNLQYWGTNGGRPVESTVTIDGGLLQEGENVVAVALYQDRETSSDIYLRFDSLVPTTVEPEISHVGLMVGADETERMVVWQSTTDEPQVAQVAPASTLVDGAMPADAQVATPEAGPSARGTVWHDATLTGLTPGEWAYRVGSDANGWTDVRTFTVQDVAGDWSFLAMGDAQIGSSGDRDADGIGWQQTLTTATAADPDAAFISSLGDQVESAGSTAEYDAYFQPEELRTNAFAVVNGNHDVGSSLYSEHFAHPNPTSLGQPITQTVGDFWYEMGGVLFLQLDANSTAYGEHEQFLRETIAAEGADADWVVVQFHHAIYSVANHSTSSATAERREALAPVFSELGVDLVLQGHDHSYARSYLMEGTEPLRPDVAAAAEPQPGAAIGDELRAEEGQVLYITLNSSSGSKYYTPKTAVAPYVAVFDQGRTPTYSVVDVAAGAITVTSYRTLDGVVVDEVTLTQDAVAPEIALPVDDAPIALGSAFDPMAGVTATDDEDGDLTAAIVVEGVVDTATAGTYALTYRVADAAGNEAVATRTIVVAEAVAPTDPPVEPASTDEPTPTGGPGPQAGDDVADVDGDLGGLPRTGVEPALAALLAALALLAAGIGVRAHARRRA</sequence>
<keyword evidence="3 7" id="KW-0732">Signal</keyword>
<protein>
    <submittedName>
        <fullName evidence="9">Purple acid Phosphatase, N-terminal domain</fullName>
    </submittedName>
</protein>
<dbReference type="Pfam" id="PF16403">
    <property type="entry name" value="Bact_surface_Ig-like"/>
    <property type="match status" value="1"/>
</dbReference>
<feature type="region of interest" description="Disordered" evidence="5">
    <location>
        <begin position="708"/>
        <end position="745"/>
    </location>
</feature>
<dbReference type="Proteomes" id="UP000198822">
    <property type="component" value="Chromosome I"/>
</dbReference>
<evidence type="ECO:0000256" key="5">
    <source>
        <dbReference type="SAM" id="MobiDB-lite"/>
    </source>
</evidence>
<dbReference type="Gene3D" id="2.60.40.10">
    <property type="entry name" value="Immunoglobulins"/>
    <property type="match status" value="1"/>
</dbReference>
<dbReference type="Gene3D" id="2.60.120.260">
    <property type="entry name" value="Galactose-binding domain-like"/>
    <property type="match status" value="1"/>
</dbReference>
<dbReference type="GO" id="GO:0005975">
    <property type="term" value="P:carbohydrate metabolic process"/>
    <property type="evidence" value="ECO:0007669"/>
    <property type="project" value="UniProtKB-ARBA"/>
</dbReference>
<evidence type="ECO:0000256" key="6">
    <source>
        <dbReference type="SAM" id="Phobius"/>
    </source>
</evidence>
<dbReference type="AlphaFoldDB" id="A0A1G8F112"/>
<dbReference type="SUPFAM" id="SSF49363">
    <property type="entry name" value="Purple acid phosphatase, N-terminal domain"/>
    <property type="match status" value="1"/>
</dbReference>
<feature type="domain" description="Gram-positive cocci surface proteins LPxTG" evidence="8">
    <location>
        <begin position="746"/>
        <end position="779"/>
    </location>
</feature>
<proteinExistence type="predicted"/>
<dbReference type="SUPFAM" id="SSF56300">
    <property type="entry name" value="Metallo-dependent phosphatases"/>
    <property type="match status" value="1"/>
</dbReference>
<dbReference type="RefSeq" id="WP_157674818.1">
    <property type="nucleotide sequence ID" value="NZ_LT629695.1"/>
</dbReference>
<dbReference type="Pfam" id="PF16656">
    <property type="entry name" value="Pur_ac_phosph_N"/>
    <property type="match status" value="1"/>
</dbReference>
<dbReference type="PROSITE" id="PS50847">
    <property type="entry name" value="GRAM_POS_ANCHORING"/>
    <property type="match status" value="1"/>
</dbReference>
<dbReference type="InterPro" id="IPR004843">
    <property type="entry name" value="Calcineurin-like_PHP"/>
</dbReference>
<evidence type="ECO:0000256" key="3">
    <source>
        <dbReference type="ARBA" id="ARBA00022729"/>
    </source>
</evidence>
<keyword evidence="4" id="KW-0572">Peptidoglycan-anchor</keyword>
<feature type="signal peptide" evidence="7">
    <location>
        <begin position="1"/>
        <end position="36"/>
    </location>
</feature>
<dbReference type="OrthoDB" id="9804511at2"/>
<evidence type="ECO:0000256" key="7">
    <source>
        <dbReference type="SAM" id="SignalP"/>
    </source>
</evidence>
<dbReference type="PROSITE" id="PS51318">
    <property type="entry name" value="TAT"/>
    <property type="match status" value="1"/>
</dbReference>
<evidence type="ECO:0000256" key="1">
    <source>
        <dbReference type="ARBA" id="ARBA00022512"/>
    </source>
</evidence>
<name>A0A1G8F112_9MICO</name>
<dbReference type="STRING" id="399736.SAMN04489720_2280"/>
<dbReference type="Gene3D" id="3.60.21.10">
    <property type="match status" value="1"/>
</dbReference>